<dbReference type="AlphaFoldDB" id="A0A1D2YUU2"/>
<dbReference type="GO" id="GO:0005737">
    <property type="term" value="C:cytoplasm"/>
    <property type="evidence" value="ECO:0007669"/>
    <property type="project" value="UniProtKB-SubCell"/>
</dbReference>
<dbReference type="Proteomes" id="UP000243739">
    <property type="component" value="Unassembled WGS sequence"/>
</dbReference>
<comment type="subunit">
    <text evidence="6">Part of the FGAM synthase complex composed of 1 PurL, 1 PurQ and 2 PurS subunits.</text>
</comment>
<evidence type="ECO:0000256" key="5">
    <source>
        <dbReference type="ARBA" id="ARBA00022840"/>
    </source>
</evidence>
<keyword evidence="5 6" id="KW-0067">ATP-binding</keyword>
<accession>A0A1D2YUU2</accession>
<dbReference type="Gene3D" id="3.30.1280.10">
    <property type="entry name" value="Phosphoribosylformylglycinamidine synthase subunit PurS"/>
    <property type="match status" value="1"/>
</dbReference>
<name>A0A1D2YUU2_9BACI</name>
<keyword evidence="8" id="KW-1185">Reference proteome</keyword>
<dbReference type="GO" id="GO:0005524">
    <property type="term" value="F:ATP binding"/>
    <property type="evidence" value="ECO:0007669"/>
    <property type="project" value="UniProtKB-UniRule"/>
</dbReference>
<dbReference type="HAMAP" id="MF_01926">
    <property type="entry name" value="PurS"/>
    <property type="match status" value="1"/>
</dbReference>
<sequence length="84" mass="9786">MFKANVYVTLRTGVLDPQGKAVRESLLSLGYDETQEVRIGKFIELTLDVDKYEVAKERVREMCEKLLVNTVIEDYRFELKEVTL</sequence>
<dbReference type="NCBIfam" id="NF004630">
    <property type="entry name" value="PRK05974.1"/>
    <property type="match status" value="1"/>
</dbReference>
<dbReference type="InterPro" id="IPR003850">
    <property type="entry name" value="PurS"/>
</dbReference>
<comment type="pathway">
    <text evidence="6">Purine metabolism; IMP biosynthesis via de novo pathway; 5-amino-1-(5-phospho-D-ribosyl)imidazole from N(2)-formyl-N(1)-(5-phospho-D-ribosyl)glycinamide: step 1/2.</text>
</comment>
<dbReference type="GO" id="GO:0006189">
    <property type="term" value="P:'de novo' IMP biosynthetic process"/>
    <property type="evidence" value="ECO:0007669"/>
    <property type="project" value="UniProtKB-UniRule"/>
</dbReference>
<comment type="similarity">
    <text evidence="6">Belongs to the PurS family.</text>
</comment>
<evidence type="ECO:0000256" key="6">
    <source>
        <dbReference type="HAMAP-Rule" id="MF_01926"/>
    </source>
</evidence>
<evidence type="ECO:0000256" key="3">
    <source>
        <dbReference type="ARBA" id="ARBA00022741"/>
    </source>
</evidence>
<dbReference type="InterPro" id="IPR036604">
    <property type="entry name" value="PurS-like_sf"/>
</dbReference>
<dbReference type="PANTHER" id="PTHR34696:SF1">
    <property type="entry name" value="PHOSPHORIBOSYLFORMYLGLYCINAMIDINE SYNTHASE SUBUNIT PURS"/>
    <property type="match status" value="1"/>
</dbReference>
<dbReference type="EMBL" id="MIJF01000022">
    <property type="protein sequence ID" value="OEF99478.1"/>
    <property type="molecule type" value="Genomic_DNA"/>
</dbReference>
<evidence type="ECO:0000313" key="7">
    <source>
        <dbReference type="EMBL" id="OEF99478.1"/>
    </source>
</evidence>
<dbReference type="GO" id="GO:0004642">
    <property type="term" value="F:phosphoribosylformylglycinamidine synthase activity"/>
    <property type="evidence" value="ECO:0007669"/>
    <property type="project" value="UniProtKB-UniRule"/>
</dbReference>
<protein>
    <recommendedName>
        <fullName evidence="6">Phosphoribosylformylglycinamidine synthase subunit PurS</fullName>
        <shortName evidence="6">FGAM synthase</shortName>
        <ecNumber evidence="6">6.3.5.3</ecNumber>
    </recommendedName>
    <alternativeName>
        <fullName evidence="6">Formylglycinamide ribonucleotide amidotransferase subunit III</fullName>
        <shortName evidence="6">FGAR amidotransferase III</shortName>
        <shortName evidence="6">FGAR-AT III</shortName>
    </alternativeName>
    <alternativeName>
        <fullName evidence="6">Phosphoribosylformylglycinamidine synthase subunit III</fullName>
    </alternativeName>
</protein>
<dbReference type="UniPathway" id="UPA00074">
    <property type="reaction ID" value="UER00128"/>
</dbReference>
<keyword evidence="3 6" id="KW-0547">Nucleotide-binding</keyword>
<reference evidence="7 8" key="1">
    <citation type="submission" date="2016-09" db="EMBL/GenBank/DDBJ databases">
        <title>Draft genome sequence for the type strain of Vulcanibacillus modesticaldus BR, a strictly anaerobic, moderately thermophilic, and nitrate-reducing bacterium from deep sea-hydrothermal vents of the Mid-Atlantic Ridge.</title>
        <authorList>
            <person name="Abin C.A."/>
            <person name="Hollibaugh J.T."/>
        </authorList>
    </citation>
    <scope>NUCLEOTIDE SEQUENCE [LARGE SCALE GENOMIC DNA]</scope>
    <source>
        <strain evidence="7 8">BR</strain>
    </source>
</reference>
<evidence type="ECO:0000313" key="8">
    <source>
        <dbReference type="Proteomes" id="UP000243739"/>
    </source>
</evidence>
<dbReference type="NCBIfam" id="TIGR00302">
    <property type="entry name" value="phosphoribosylformylglycinamidine synthase subunit PurS"/>
    <property type="match status" value="1"/>
</dbReference>
<comment type="subcellular location">
    <subcellularLocation>
        <location evidence="6">Cytoplasm</location>
    </subcellularLocation>
</comment>
<comment type="function">
    <text evidence="6">Part of the phosphoribosylformylglycinamidine synthase complex involved in the purines biosynthetic pathway. Catalyzes the ATP-dependent conversion of formylglycinamide ribonucleotide (FGAR) and glutamine to yield formylglycinamidine ribonucleotide (FGAM) and glutamate. The FGAM synthase complex is composed of three subunits. PurQ produces an ammonia molecule by converting glutamine to glutamate. PurL transfers the ammonia molecule to FGAR to form FGAM in an ATP-dependent manner. PurS interacts with PurQ and PurL and is thought to assist in the transfer of the ammonia molecule from PurQ to PurL.</text>
</comment>
<dbReference type="PANTHER" id="PTHR34696">
    <property type="entry name" value="PHOSPHORIBOSYLFORMYLGLYCINAMIDINE SYNTHASE SUBUNIT PURS"/>
    <property type="match status" value="1"/>
</dbReference>
<comment type="caution">
    <text evidence="7">The sequence shown here is derived from an EMBL/GenBank/DDBJ whole genome shotgun (WGS) entry which is preliminary data.</text>
</comment>
<dbReference type="SUPFAM" id="SSF82697">
    <property type="entry name" value="PurS-like"/>
    <property type="match status" value="1"/>
</dbReference>
<gene>
    <name evidence="6" type="primary">purS</name>
    <name evidence="7" type="ORF">BHF71_08935</name>
</gene>
<dbReference type="STRING" id="337097.BHF71_08935"/>
<dbReference type="Pfam" id="PF02700">
    <property type="entry name" value="PurS"/>
    <property type="match status" value="1"/>
</dbReference>
<keyword evidence="2 6" id="KW-0436">Ligase</keyword>
<keyword evidence="4 6" id="KW-0658">Purine biosynthesis</keyword>
<dbReference type="RefSeq" id="WP_069656659.1">
    <property type="nucleotide sequence ID" value="NZ_MIJF01000022.1"/>
</dbReference>
<organism evidence="7 8">
    <name type="scientific">Vulcanibacillus modesticaldus</name>
    <dbReference type="NCBI Taxonomy" id="337097"/>
    <lineage>
        <taxon>Bacteria</taxon>
        <taxon>Bacillati</taxon>
        <taxon>Bacillota</taxon>
        <taxon>Bacilli</taxon>
        <taxon>Bacillales</taxon>
        <taxon>Bacillaceae</taxon>
        <taxon>Vulcanibacillus</taxon>
    </lineage>
</organism>
<evidence type="ECO:0000256" key="4">
    <source>
        <dbReference type="ARBA" id="ARBA00022755"/>
    </source>
</evidence>
<dbReference type="OrthoDB" id="9799101at2"/>
<keyword evidence="1 6" id="KW-0963">Cytoplasm</keyword>
<evidence type="ECO:0000256" key="1">
    <source>
        <dbReference type="ARBA" id="ARBA00022490"/>
    </source>
</evidence>
<dbReference type="EC" id="6.3.5.3" evidence="6"/>
<comment type="catalytic activity">
    <reaction evidence="6">
        <text>N(2)-formyl-N(1)-(5-phospho-beta-D-ribosyl)glycinamide + L-glutamine + ATP + H2O = 2-formamido-N(1)-(5-O-phospho-beta-D-ribosyl)acetamidine + L-glutamate + ADP + phosphate + H(+)</text>
        <dbReference type="Rhea" id="RHEA:17129"/>
        <dbReference type="ChEBI" id="CHEBI:15377"/>
        <dbReference type="ChEBI" id="CHEBI:15378"/>
        <dbReference type="ChEBI" id="CHEBI:29985"/>
        <dbReference type="ChEBI" id="CHEBI:30616"/>
        <dbReference type="ChEBI" id="CHEBI:43474"/>
        <dbReference type="ChEBI" id="CHEBI:58359"/>
        <dbReference type="ChEBI" id="CHEBI:147286"/>
        <dbReference type="ChEBI" id="CHEBI:147287"/>
        <dbReference type="ChEBI" id="CHEBI:456216"/>
        <dbReference type="EC" id="6.3.5.3"/>
    </reaction>
</comment>
<proteinExistence type="inferred from homology"/>
<evidence type="ECO:0000256" key="2">
    <source>
        <dbReference type="ARBA" id="ARBA00022598"/>
    </source>
</evidence>